<dbReference type="AlphaFoldDB" id="A0A4P7HN26"/>
<dbReference type="Proteomes" id="UP000296374">
    <property type="component" value="Chromosome"/>
</dbReference>
<dbReference type="GO" id="GO:1990281">
    <property type="term" value="C:efflux pump complex"/>
    <property type="evidence" value="ECO:0007669"/>
    <property type="project" value="TreeGrafter"/>
</dbReference>
<dbReference type="EMBL" id="CP038439">
    <property type="protein sequence ID" value="QBX34571.1"/>
    <property type="molecule type" value="Genomic_DNA"/>
</dbReference>
<evidence type="ECO:0000256" key="1">
    <source>
        <dbReference type="ARBA" id="ARBA00009477"/>
    </source>
</evidence>
<dbReference type="SUPFAM" id="SSF111369">
    <property type="entry name" value="HlyD-like secretion proteins"/>
    <property type="match status" value="1"/>
</dbReference>
<dbReference type="PANTHER" id="PTHR30469:SF29">
    <property type="entry name" value="BLR2860 PROTEIN"/>
    <property type="match status" value="1"/>
</dbReference>
<name>A0A4P7HN26_9RHOB</name>
<dbReference type="InterPro" id="IPR058792">
    <property type="entry name" value="Beta-barrel_RND_2"/>
</dbReference>
<comment type="similarity">
    <text evidence="1">Belongs to the membrane fusion protein (MFP) (TC 8.A.1) family.</text>
</comment>
<evidence type="ECO:0000256" key="2">
    <source>
        <dbReference type="SAM" id="Phobius"/>
    </source>
</evidence>
<proteinExistence type="inferred from homology"/>
<evidence type="ECO:0000259" key="3">
    <source>
        <dbReference type="Pfam" id="PF25954"/>
    </source>
</evidence>
<feature type="domain" description="CusB-like beta-barrel" evidence="3">
    <location>
        <begin position="221"/>
        <end position="289"/>
    </location>
</feature>
<dbReference type="Gene3D" id="2.40.30.170">
    <property type="match status" value="1"/>
</dbReference>
<keyword evidence="2" id="KW-0472">Membrane</keyword>
<protein>
    <submittedName>
        <fullName evidence="4">Efflux RND transporter periplasmic adaptor subunit</fullName>
    </submittedName>
</protein>
<dbReference type="Gene3D" id="1.10.287.470">
    <property type="entry name" value="Helix hairpin bin"/>
    <property type="match status" value="1"/>
</dbReference>
<reference evidence="5" key="1">
    <citation type="submission" date="2019-03" db="EMBL/GenBank/DDBJ databases">
        <authorList>
            <person name="Li J."/>
        </authorList>
    </citation>
    <scope>NUCLEOTIDE SEQUENCE [LARGE SCALE GENOMIC DNA]</scope>
    <source>
        <strain evidence="5">2251</strain>
    </source>
</reference>
<sequence>MDQLRDRPGSEPTVRMRMARILSSSTFVFLAILGFLAFWIGGGMLNRQPPEEAAPLEVPVPNVAASLSTAEVIRPRTVLFGNVVPDQTSILRARTAGIVEEVVRQGHQAQAGDQLALLSADDREAGVARAEAAVGSAERDYEAARQLRERGVTSEAEVQSRFAQLESARADLRAAELELQNTRLPAPITGTVSNVLADLGSFVDAGGEVLEIVRNDPLIAEVEVRQTEITSIHLDQRADVTFQGGRQTEGRVRFIAPVATAETRTFRVEVEIPNPGNEIPAGLSAQISLPMDEIRAHRLSPALIRLDDAGRIGLFTVAEDGITLEFHPIDIVQARAEAIWVTGLDETARVVTISQGALIDGQQARISETPEAFRGVLGGGELPQVPDAAAPDDAAALLGAIE</sequence>
<keyword evidence="2" id="KW-1133">Transmembrane helix</keyword>
<accession>A0A4P7HN26</accession>
<feature type="transmembrane region" description="Helical" evidence="2">
    <location>
        <begin position="21"/>
        <end position="40"/>
    </location>
</feature>
<evidence type="ECO:0000313" key="4">
    <source>
        <dbReference type="EMBL" id="QBX34571.1"/>
    </source>
</evidence>
<dbReference type="KEGG" id="plia:E4191_07500"/>
<dbReference type="Pfam" id="PF25954">
    <property type="entry name" value="Beta-barrel_RND_2"/>
    <property type="match status" value="1"/>
</dbReference>
<dbReference type="PANTHER" id="PTHR30469">
    <property type="entry name" value="MULTIDRUG RESISTANCE PROTEIN MDTA"/>
    <property type="match status" value="1"/>
</dbReference>
<dbReference type="NCBIfam" id="TIGR01730">
    <property type="entry name" value="RND_mfp"/>
    <property type="match status" value="1"/>
</dbReference>
<organism evidence="4 5">
    <name type="scientific">Paracoccus liaowanqingii</name>
    <dbReference type="NCBI Taxonomy" id="2560053"/>
    <lineage>
        <taxon>Bacteria</taxon>
        <taxon>Pseudomonadati</taxon>
        <taxon>Pseudomonadota</taxon>
        <taxon>Alphaproteobacteria</taxon>
        <taxon>Rhodobacterales</taxon>
        <taxon>Paracoccaceae</taxon>
        <taxon>Paracoccus</taxon>
    </lineage>
</organism>
<evidence type="ECO:0000313" key="5">
    <source>
        <dbReference type="Proteomes" id="UP000296374"/>
    </source>
</evidence>
<dbReference type="Gene3D" id="2.40.50.100">
    <property type="match status" value="1"/>
</dbReference>
<dbReference type="InterPro" id="IPR006143">
    <property type="entry name" value="RND_pump_MFP"/>
</dbReference>
<keyword evidence="2" id="KW-0812">Transmembrane</keyword>
<dbReference type="GO" id="GO:0015562">
    <property type="term" value="F:efflux transmembrane transporter activity"/>
    <property type="evidence" value="ECO:0007669"/>
    <property type="project" value="TreeGrafter"/>
</dbReference>
<gene>
    <name evidence="4" type="ORF">E4191_07500</name>
</gene>